<keyword evidence="5" id="KW-0472">Membrane</keyword>
<dbReference type="GO" id="GO:0005886">
    <property type="term" value="C:plasma membrane"/>
    <property type="evidence" value="ECO:0007669"/>
    <property type="project" value="UniProtKB-SubCell"/>
</dbReference>
<comment type="subcellular location">
    <subcellularLocation>
        <location evidence="1">Cell membrane</location>
    </subcellularLocation>
</comment>
<gene>
    <name evidence="11" type="ORF">F4692_003731</name>
</gene>
<comment type="function">
    <text evidence="6">Catalyzes the glycosylation of 4,4'-diaponeurosporenoate, i.e. the esterification of glucose at the C1'' position with the carboxyl group of 4,4'-diaponeurosporenic acid, to form glycosyl-4,4'-diaponeurosporenoate. This is a step in the biosynthesis of staphyloxanthin, an orange pigment present in most staphylococci strains.</text>
</comment>
<dbReference type="Gene3D" id="3.90.550.10">
    <property type="entry name" value="Spore Coat Polysaccharide Biosynthesis Protein SpsA, Chain A"/>
    <property type="match status" value="1"/>
</dbReference>
<proteinExistence type="inferred from homology"/>
<evidence type="ECO:0000256" key="2">
    <source>
        <dbReference type="ARBA" id="ARBA00022475"/>
    </source>
</evidence>
<dbReference type="PANTHER" id="PTHR43646:SF2">
    <property type="entry name" value="GLYCOSYLTRANSFERASE 2-LIKE DOMAIN-CONTAINING PROTEIN"/>
    <property type="match status" value="1"/>
</dbReference>
<dbReference type="InterPro" id="IPR029044">
    <property type="entry name" value="Nucleotide-diphossugar_trans"/>
</dbReference>
<keyword evidence="3" id="KW-0328">Glycosyltransferase</keyword>
<evidence type="ECO:0000256" key="9">
    <source>
        <dbReference type="ARBA" id="ARBA00040345"/>
    </source>
</evidence>
<evidence type="ECO:0000256" key="6">
    <source>
        <dbReference type="ARBA" id="ARBA00037281"/>
    </source>
</evidence>
<name>A0A7Y9H6H0_9ACTN</name>
<evidence type="ECO:0000313" key="11">
    <source>
        <dbReference type="EMBL" id="NYE38581.1"/>
    </source>
</evidence>
<comment type="caution">
    <text evidence="11">The sequence shown here is derived from an EMBL/GenBank/DDBJ whole genome shotgun (WGS) entry which is preliminary data.</text>
</comment>
<accession>A0A7Y9H6H0</accession>
<evidence type="ECO:0000256" key="5">
    <source>
        <dbReference type="ARBA" id="ARBA00023136"/>
    </source>
</evidence>
<dbReference type="PANTHER" id="PTHR43646">
    <property type="entry name" value="GLYCOSYLTRANSFERASE"/>
    <property type="match status" value="1"/>
</dbReference>
<comment type="pathway">
    <text evidence="7">Carotenoid biosynthesis; staphyloxanthin biosynthesis; staphyloxanthin from farnesyl diphosphate: step 4/5.</text>
</comment>
<dbReference type="AlphaFoldDB" id="A0A7Y9H6H0"/>
<evidence type="ECO:0000259" key="10">
    <source>
        <dbReference type="Pfam" id="PF00535"/>
    </source>
</evidence>
<feature type="domain" description="Glycosyltransferase 2-like" evidence="10">
    <location>
        <begin position="13"/>
        <end position="155"/>
    </location>
</feature>
<keyword evidence="12" id="KW-1185">Reference proteome</keyword>
<evidence type="ECO:0000256" key="7">
    <source>
        <dbReference type="ARBA" id="ARBA00037904"/>
    </source>
</evidence>
<dbReference type="EMBL" id="JACCBW010000005">
    <property type="protein sequence ID" value="NYE38581.1"/>
    <property type="molecule type" value="Genomic_DNA"/>
</dbReference>
<evidence type="ECO:0000256" key="4">
    <source>
        <dbReference type="ARBA" id="ARBA00022679"/>
    </source>
</evidence>
<dbReference type="GO" id="GO:0016757">
    <property type="term" value="F:glycosyltransferase activity"/>
    <property type="evidence" value="ECO:0007669"/>
    <property type="project" value="UniProtKB-KW"/>
</dbReference>
<dbReference type="RefSeq" id="WP_179621221.1">
    <property type="nucleotide sequence ID" value="NZ_JACCBW010000005.1"/>
</dbReference>
<keyword evidence="2" id="KW-1003">Cell membrane</keyword>
<keyword evidence="4 11" id="KW-0808">Transferase</keyword>
<organism evidence="11 12">
    <name type="scientific">Nocardioides cavernae</name>
    <dbReference type="NCBI Taxonomy" id="1921566"/>
    <lineage>
        <taxon>Bacteria</taxon>
        <taxon>Bacillati</taxon>
        <taxon>Actinomycetota</taxon>
        <taxon>Actinomycetes</taxon>
        <taxon>Propionibacteriales</taxon>
        <taxon>Nocardioidaceae</taxon>
        <taxon>Nocardioides</taxon>
    </lineage>
</organism>
<dbReference type="SUPFAM" id="SSF53448">
    <property type="entry name" value="Nucleotide-diphospho-sugar transferases"/>
    <property type="match status" value="1"/>
</dbReference>
<evidence type="ECO:0000256" key="3">
    <source>
        <dbReference type="ARBA" id="ARBA00022676"/>
    </source>
</evidence>
<dbReference type="InterPro" id="IPR001173">
    <property type="entry name" value="Glyco_trans_2-like"/>
</dbReference>
<dbReference type="Proteomes" id="UP000549911">
    <property type="component" value="Unassembled WGS sequence"/>
</dbReference>
<evidence type="ECO:0000256" key="8">
    <source>
        <dbReference type="ARBA" id="ARBA00038120"/>
    </source>
</evidence>
<protein>
    <recommendedName>
        <fullName evidence="9">4,4'-diaponeurosporenoate glycosyltransferase</fullName>
    </recommendedName>
</protein>
<evidence type="ECO:0000256" key="1">
    <source>
        <dbReference type="ARBA" id="ARBA00004236"/>
    </source>
</evidence>
<reference evidence="11 12" key="1">
    <citation type="submission" date="2020-07" db="EMBL/GenBank/DDBJ databases">
        <authorList>
            <person name="Partida-Martinez L."/>
            <person name="Huntemann M."/>
            <person name="Clum A."/>
            <person name="Wang J."/>
            <person name="Palaniappan K."/>
            <person name="Ritter S."/>
            <person name="Chen I.-M."/>
            <person name="Stamatis D."/>
            <person name="Reddy T."/>
            <person name="O'Malley R."/>
            <person name="Daum C."/>
            <person name="Shapiro N."/>
            <person name="Ivanova N."/>
            <person name="Kyrpides N."/>
            <person name="Woyke T."/>
        </authorList>
    </citation>
    <scope>NUCLEOTIDE SEQUENCE [LARGE SCALE GENOMIC DNA]</scope>
    <source>
        <strain evidence="11 12">AT2.17</strain>
    </source>
</reference>
<reference evidence="11 12" key="2">
    <citation type="submission" date="2020-08" db="EMBL/GenBank/DDBJ databases">
        <title>The Agave Microbiome: Exploring the role of microbial communities in plant adaptations to desert environments.</title>
        <authorList>
            <person name="Partida-Martinez L.P."/>
        </authorList>
    </citation>
    <scope>NUCLEOTIDE SEQUENCE [LARGE SCALE GENOMIC DNA]</scope>
    <source>
        <strain evidence="11 12">AT2.17</strain>
    </source>
</reference>
<evidence type="ECO:0000313" key="12">
    <source>
        <dbReference type="Proteomes" id="UP000549911"/>
    </source>
</evidence>
<comment type="similarity">
    <text evidence="8">Belongs to the glycosyltransferase 2 family. CrtQ subfamily.</text>
</comment>
<dbReference type="Pfam" id="PF00535">
    <property type="entry name" value="Glycos_transf_2"/>
    <property type="match status" value="1"/>
</dbReference>
<sequence length="241" mass="24713">MTAAHDRTGAVAVVVPARDEEELLPRCLDALDVALAGLRETRPDVVARVFVVLDACTDGSPAVVRARPGVTALTTSDGCVGTARAAGVEAAAAWHAGCARAAAGGDGPWVACTDADSAVPPDWLTTQLDWADEGVRMVVGTVVPRPGDLSARALAGWHARHSSADGHEHVHGANLGLTLGAYRRAGGFPPLALHEDVVLVQAVRDAGERWVATGAIPVETSGRRAGRAVGGFAAYVEELGA</sequence>